<feature type="signal peptide" evidence="2">
    <location>
        <begin position="1"/>
        <end position="21"/>
    </location>
</feature>
<dbReference type="Proteomes" id="UP001172457">
    <property type="component" value="Chromosome 2"/>
</dbReference>
<feature type="region of interest" description="Disordered" evidence="1">
    <location>
        <begin position="53"/>
        <end position="78"/>
    </location>
</feature>
<accession>A0AA38TG10</accession>
<protein>
    <submittedName>
        <fullName evidence="3">Uncharacterized protein</fullName>
    </submittedName>
</protein>
<feature type="compositionally biased region" description="Basic and acidic residues" evidence="1">
    <location>
        <begin position="53"/>
        <end position="63"/>
    </location>
</feature>
<dbReference type="AlphaFoldDB" id="A0AA38TG10"/>
<keyword evidence="4" id="KW-1185">Reference proteome</keyword>
<reference evidence="3" key="1">
    <citation type="submission" date="2023-03" db="EMBL/GenBank/DDBJ databases">
        <title>Chromosome-scale reference genome and RAD-based genetic map of yellow starthistle (Centaurea solstitialis) reveal putative structural variation and QTLs associated with invader traits.</title>
        <authorList>
            <person name="Reatini B."/>
            <person name="Cang F.A."/>
            <person name="Jiang Q."/>
            <person name="Mckibben M.T.W."/>
            <person name="Barker M.S."/>
            <person name="Rieseberg L.H."/>
            <person name="Dlugosch K.M."/>
        </authorList>
    </citation>
    <scope>NUCLEOTIDE SEQUENCE</scope>
    <source>
        <strain evidence="3">CAN-66</strain>
        <tissue evidence="3">Leaf</tissue>
    </source>
</reference>
<evidence type="ECO:0000256" key="1">
    <source>
        <dbReference type="SAM" id="MobiDB-lite"/>
    </source>
</evidence>
<feature type="chain" id="PRO_5041262023" evidence="2">
    <location>
        <begin position="22"/>
        <end position="78"/>
    </location>
</feature>
<name>A0AA38TG10_9ASTR</name>
<evidence type="ECO:0000313" key="4">
    <source>
        <dbReference type="Proteomes" id="UP001172457"/>
    </source>
</evidence>
<evidence type="ECO:0000256" key="2">
    <source>
        <dbReference type="SAM" id="SignalP"/>
    </source>
</evidence>
<organism evidence="3 4">
    <name type="scientific">Centaurea solstitialis</name>
    <name type="common">yellow star-thistle</name>
    <dbReference type="NCBI Taxonomy" id="347529"/>
    <lineage>
        <taxon>Eukaryota</taxon>
        <taxon>Viridiplantae</taxon>
        <taxon>Streptophyta</taxon>
        <taxon>Embryophyta</taxon>
        <taxon>Tracheophyta</taxon>
        <taxon>Spermatophyta</taxon>
        <taxon>Magnoliopsida</taxon>
        <taxon>eudicotyledons</taxon>
        <taxon>Gunneridae</taxon>
        <taxon>Pentapetalae</taxon>
        <taxon>asterids</taxon>
        <taxon>campanulids</taxon>
        <taxon>Asterales</taxon>
        <taxon>Asteraceae</taxon>
        <taxon>Carduoideae</taxon>
        <taxon>Cardueae</taxon>
        <taxon>Centaureinae</taxon>
        <taxon>Centaurea</taxon>
    </lineage>
</organism>
<keyword evidence="2" id="KW-0732">Signal</keyword>
<gene>
    <name evidence="3" type="ORF">OSB04_005439</name>
</gene>
<evidence type="ECO:0000313" key="3">
    <source>
        <dbReference type="EMBL" id="KAJ9560279.1"/>
    </source>
</evidence>
<proteinExistence type="predicted"/>
<comment type="caution">
    <text evidence="3">The sequence shown here is derived from an EMBL/GenBank/DDBJ whole genome shotgun (WGS) entry which is preliminary data.</text>
</comment>
<sequence length="78" mass="8611">MKSIALLMLLLVPLFSTTIQARPSSRVYTPTRAQHSVGVPARYADRILIDNDHKKDPTIEKSFRPTTPGHSPGVATEL</sequence>
<dbReference type="EMBL" id="JARYMX010000002">
    <property type="protein sequence ID" value="KAJ9560279.1"/>
    <property type="molecule type" value="Genomic_DNA"/>
</dbReference>